<dbReference type="Proteomes" id="UP000075902">
    <property type="component" value="Unassembled WGS sequence"/>
</dbReference>
<dbReference type="EnsemblMetazoa" id="AMEC013531-RA">
    <property type="protein sequence ID" value="AMEC013531-PA"/>
    <property type="gene ID" value="AMEC013531"/>
</dbReference>
<dbReference type="PROSITE" id="PS51450">
    <property type="entry name" value="LRR"/>
    <property type="match status" value="2"/>
</dbReference>
<dbReference type="InterPro" id="IPR032675">
    <property type="entry name" value="LRR_dom_sf"/>
</dbReference>
<proteinExistence type="predicted"/>
<sequence length="435" mass="49940">MLLLLFVASIAFISARVRAVQLICPRYTDVCHLKDWNVASDGYAILDQLNDTTGLLSLNRLLTPILDGPMLRRLAPFGNLTVYRSDVETLHLTTDCTLQSISLRRTELSSIIFETNAHLHTLDIVIAPLAAVPFTLAKLENLKQLVISVTHIAELDLTVFYPLKELLHLEFTQNQLASLVGAPPGERVASKVKKILIRLNPLTTVDLNLFAPFAELEFLDLSGNRIKSLSGSLRAHQLRHITLESNALRKLNLCTWDGLGSVEWLELSFNRLQQIPACLQKLPNVTELLFDHNRLTHLPLESFADLAQLRELHLTFNQIATISFGSPLPDGLRRLELFHNCLFHSDVALLRCIRIRTQPYTLSHSPTTRIPLTSAGKTGLYKDKEKMDPEHYYYYYYYYYFNYYYQHYYNTYTCFYTHEAYSHSIDLTVEKCWNE</sequence>
<evidence type="ECO:0000256" key="3">
    <source>
        <dbReference type="SAM" id="SignalP"/>
    </source>
</evidence>
<dbReference type="GO" id="GO:0005615">
    <property type="term" value="C:extracellular space"/>
    <property type="evidence" value="ECO:0007669"/>
    <property type="project" value="TreeGrafter"/>
</dbReference>
<keyword evidence="5" id="KW-1185">Reference proteome</keyword>
<reference evidence="4" key="2">
    <citation type="submission" date="2020-05" db="UniProtKB">
        <authorList>
            <consortium name="EnsemblMetazoa"/>
        </authorList>
    </citation>
    <scope>IDENTIFICATION</scope>
    <source>
        <strain evidence="4">CM1001059</strain>
    </source>
</reference>
<keyword evidence="1" id="KW-0433">Leucine-rich repeat</keyword>
<evidence type="ECO:0000256" key="2">
    <source>
        <dbReference type="ARBA" id="ARBA00022737"/>
    </source>
</evidence>
<dbReference type="SMART" id="SM00369">
    <property type="entry name" value="LRR_TYP"/>
    <property type="match status" value="6"/>
</dbReference>
<dbReference type="Gene3D" id="3.80.10.10">
    <property type="entry name" value="Ribonuclease Inhibitor"/>
    <property type="match status" value="2"/>
</dbReference>
<accession>A0A182U426</accession>
<dbReference type="InterPro" id="IPR003591">
    <property type="entry name" value="Leu-rich_rpt_typical-subtyp"/>
</dbReference>
<name>A0A182U426_9DIPT</name>
<protein>
    <recommendedName>
        <fullName evidence="6">Leucine rich immune protein (Coil-less)</fullName>
    </recommendedName>
</protein>
<dbReference type="VEuPathDB" id="VectorBase:AMEC013531"/>
<evidence type="ECO:0000313" key="5">
    <source>
        <dbReference type="Proteomes" id="UP000075902"/>
    </source>
</evidence>
<dbReference type="SUPFAM" id="SSF52058">
    <property type="entry name" value="L domain-like"/>
    <property type="match status" value="1"/>
</dbReference>
<evidence type="ECO:0000256" key="1">
    <source>
        <dbReference type="ARBA" id="ARBA00022614"/>
    </source>
</evidence>
<dbReference type="STRING" id="34690.A0A182U426"/>
<dbReference type="PANTHER" id="PTHR45712">
    <property type="entry name" value="AGAP008170-PA"/>
    <property type="match status" value="1"/>
</dbReference>
<keyword evidence="2" id="KW-0677">Repeat</keyword>
<dbReference type="PANTHER" id="PTHR45712:SF22">
    <property type="entry name" value="INSULIN-LIKE GROWTH FACTOR-BINDING PROTEIN COMPLEX ACID LABILE SUBUNIT"/>
    <property type="match status" value="1"/>
</dbReference>
<dbReference type="InterPro" id="IPR001611">
    <property type="entry name" value="Leu-rich_rpt"/>
</dbReference>
<dbReference type="Pfam" id="PF13855">
    <property type="entry name" value="LRR_8"/>
    <property type="match status" value="1"/>
</dbReference>
<organism evidence="4 5">
    <name type="scientific">Anopheles melas</name>
    <dbReference type="NCBI Taxonomy" id="34690"/>
    <lineage>
        <taxon>Eukaryota</taxon>
        <taxon>Metazoa</taxon>
        <taxon>Ecdysozoa</taxon>
        <taxon>Arthropoda</taxon>
        <taxon>Hexapoda</taxon>
        <taxon>Insecta</taxon>
        <taxon>Pterygota</taxon>
        <taxon>Neoptera</taxon>
        <taxon>Endopterygota</taxon>
        <taxon>Diptera</taxon>
        <taxon>Nematocera</taxon>
        <taxon>Culicoidea</taxon>
        <taxon>Culicidae</taxon>
        <taxon>Anophelinae</taxon>
        <taxon>Anopheles</taxon>
    </lineage>
</organism>
<dbReference type="Pfam" id="PF00560">
    <property type="entry name" value="LRR_1"/>
    <property type="match status" value="1"/>
</dbReference>
<keyword evidence="3" id="KW-0732">Signal</keyword>
<dbReference type="AlphaFoldDB" id="A0A182U426"/>
<feature type="signal peptide" evidence="3">
    <location>
        <begin position="1"/>
        <end position="19"/>
    </location>
</feature>
<dbReference type="InterPro" id="IPR050333">
    <property type="entry name" value="SLRP"/>
</dbReference>
<evidence type="ECO:0008006" key="6">
    <source>
        <dbReference type="Google" id="ProtNLM"/>
    </source>
</evidence>
<evidence type="ECO:0000313" key="4">
    <source>
        <dbReference type="EnsemblMetazoa" id="AMEC013531-PA"/>
    </source>
</evidence>
<feature type="chain" id="PRO_5008137681" description="Leucine rich immune protein (Coil-less)" evidence="3">
    <location>
        <begin position="20"/>
        <end position="435"/>
    </location>
</feature>
<reference evidence="5" key="1">
    <citation type="submission" date="2014-01" db="EMBL/GenBank/DDBJ databases">
        <title>The Genome Sequence of Anopheles melas CM1001059_A (V2).</title>
        <authorList>
            <consortium name="The Broad Institute Genomics Platform"/>
            <person name="Neafsey D.E."/>
            <person name="Besansky N."/>
            <person name="Howell P."/>
            <person name="Walton C."/>
            <person name="Young S.K."/>
            <person name="Zeng Q."/>
            <person name="Gargeya S."/>
            <person name="Fitzgerald M."/>
            <person name="Haas B."/>
            <person name="Abouelleil A."/>
            <person name="Allen A.W."/>
            <person name="Alvarado L."/>
            <person name="Arachchi H.M."/>
            <person name="Berlin A.M."/>
            <person name="Chapman S.B."/>
            <person name="Gainer-Dewar J."/>
            <person name="Goldberg J."/>
            <person name="Griggs A."/>
            <person name="Gujja S."/>
            <person name="Hansen M."/>
            <person name="Howarth C."/>
            <person name="Imamovic A."/>
            <person name="Ireland A."/>
            <person name="Larimer J."/>
            <person name="McCowan C."/>
            <person name="Murphy C."/>
            <person name="Pearson M."/>
            <person name="Poon T.W."/>
            <person name="Priest M."/>
            <person name="Roberts A."/>
            <person name="Saif S."/>
            <person name="Shea T."/>
            <person name="Sisk P."/>
            <person name="Sykes S."/>
            <person name="Wortman J."/>
            <person name="Nusbaum C."/>
            <person name="Birren B."/>
        </authorList>
    </citation>
    <scope>NUCLEOTIDE SEQUENCE [LARGE SCALE GENOMIC DNA]</scope>
    <source>
        <strain evidence="5">CM1001059</strain>
    </source>
</reference>